<protein>
    <submittedName>
        <fullName evidence="5">GntR family transcriptional regulator</fullName>
    </submittedName>
</protein>
<dbReference type="InterPro" id="IPR000524">
    <property type="entry name" value="Tscrpt_reg_HTH_GntR"/>
</dbReference>
<name>A0ABX6IJF9_9ACTN</name>
<dbReference type="InterPro" id="IPR050679">
    <property type="entry name" value="Bact_HTH_transcr_reg"/>
</dbReference>
<dbReference type="Gene3D" id="1.10.10.10">
    <property type="entry name" value="Winged helix-like DNA-binding domain superfamily/Winged helix DNA-binding domain"/>
    <property type="match status" value="1"/>
</dbReference>
<evidence type="ECO:0000313" key="5">
    <source>
        <dbReference type="EMBL" id="QHN36004.1"/>
    </source>
</evidence>
<dbReference type="PANTHER" id="PTHR44846:SF1">
    <property type="entry name" value="MANNOSYL-D-GLYCERATE TRANSPORT_METABOLISM SYSTEM REPRESSOR MNGR-RELATED"/>
    <property type="match status" value="1"/>
</dbReference>
<evidence type="ECO:0000256" key="2">
    <source>
        <dbReference type="ARBA" id="ARBA00023125"/>
    </source>
</evidence>
<dbReference type="InterPro" id="IPR011663">
    <property type="entry name" value="UTRA"/>
</dbReference>
<feature type="domain" description="HTH gntR-type" evidence="4">
    <location>
        <begin position="8"/>
        <end position="76"/>
    </location>
</feature>
<dbReference type="SMART" id="SM00866">
    <property type="entry name" value="UTRA"/>
    <property type="match status" value="1"/>
</dbReference>
<keyword evidence="1" id="KW-0805">Transcription regulation</keyword>
<dbReference type="SMART" id="SM00345">
    <property type="entry name" value="HTH_GNTR"/>
    <property type="match status" value="1"/>
</dbReference>
<evidence type="ECO:0000313" key="6">
    <source>
        <dbReference type="Proteomes" id="UP001059836"/>
    </source>
</evidence>
<proteinExistence type="predicted"/>
<dbReference type="RefSeq" id="WP_213244250.1">
    <property type="nucleotide sequence ID" value="NZ_CP045806.1"/>
</dbReference>
<reference evidence="5" key="1">
    <citation type="journal article" date="2021" name="Nat. Microbiol.">
        <title>Cocultivation of an ultrasmall environmental parasitic bacterium with lytic ability against bacteria associated with wastewater foams.</title>
        <authorList>
            <person name="Batinovic S."/>
            <person name="Rose J.J.A."/>
            <person name="Ratcliffe J."/>
            <person name="Seviour R.J."/>
            <person name="Petrovski S."/>
        </authorList>
    </citation>
    <scope>NUCLEOTIDE SEQUENCE</scope>
    <source>
        <strain evidence="5">CON9</strain>
    </source>
</reference>
<evidence type="ECO:0000256" key="1">
    <source>
        <dbReference type="ARBA" id="ARBA00023015"/>
    </source>
</evidence>
<dbReference type="InterPro" id="IPR036390">
    <property type="entry name" value="WH_DNA-bd_sf"/>
</dbReference>
<dbReference type="Pfam" id="PF07702">
    <property type="entry name" value="UTRA"/>
    <property type="match status" value="1"/>
</dbReference>
<organism evidence="5 6">
    <name type="scientific">Gordonia pseudamarae</name>
    <dbReference type="NCBI Taxonomy" id="2831662"/>
    <lineage>
        <taxon>Bacteria</taxon>
        <taxon>Bacillati</taxon>
        <taxon>Actinomycetota</taxon>
        <taxon>Actinomycetes</taxon>
        <taxon>Mycobacteriales</taxon>
        <taxon>Gordoniaceae</taxon>
        <taxon>Gordonia</taxon>
    </lineage>
</organism>
<keyword evidence="6" id="KW-1185">Reference proteome</keyword>
<gene>
    <name evidence="5" type="ORF">GII31_15115</name>
</gene>
<dbReference type="PRINTS" id="PR00035">
    <property type="entry name" value="HTHGNTR"/>
</dbReference>
<dbReference type="Pfam" id="PF00392">
    <property type="entry name" value="GntR"/>
    <property type="match status" value="1"/>
</dbReference>
<dbReference type="CDD" id="cd07377">
    <property type="entry name" value="WHTH_GntR"/>
    <property type="match status" value="1"/>
</dbReference>
<dbReference type="PANTHER" id="PTHR44846">
    <property type="entry name" value="MANNOSYL-D-GLYCERATE TRANSPORT/METABOLISM SYSTEM REPRESSOR MNGR-RELATED"/>
    <property type="match status" value="1"/>
</dbReference>
<dbReference type="InterPro" id="IPR028978">
    <property type="entry name" value="Chorismate_lyase_/UTRA_dom_sf"/>
</dbReference>
<dbReference type="Proteomes" id="UP001059836">
    <property type="component" value="Chromosome"/>
</dbReference>
<dbReference type="EMBL" id="CP045809">
    <property type="protein sequence ID" value="QHN36004.1"/>
    <property type="molecule type" value="Genomic_DNA"/>
</dbReference>
<dbReference type="SUPFAM" id="SSF46785">
    <property type="entry name" value="Winged helix' DNA-binding domain"/>
    <property type="match status" value="1"/>
</dbReference>
<sequence length="247" mass="27166">MNAPEQSEPAYRTLAAELRGRIMAGHYPDGVRLPTEAELAAEFGLSRQTVRRAFLELVGEGAVYRIPGRGTFASENAGRYLRQLGSIEDLMNLSADTEMRVVEPPARRVDVSAAGRLRLDTDVVYRIVFTRSHDDVPFVLTTVWWPAPVAELIVGRPEVSAGAVSEHTMIGLLEPLLAEPISECIQSITAATAERRVAEVLGCPVGHPVLRVDRLYNNARGVGVELAVSYFLPEHYTYRVTLRRSGA</sequence>
<dbReference type="Gene3D" id="3.40.1410.10">
    <property type="entry name" value="Chorismate lyase-like"/>
    <property type="match status" value="1"/>
</dbReference>
<keyword evidence="2" id="KW-0238">DNA-binding</keyword>
<accession>A0ABX6IJF9</accession>
<keyword evidence="3" id="KW-0804">Transcription</keyword>
<dbReference type="PROSITE" id="PS50949">
    <property type="entry name" value="HTH_GNTR"/>
    <property type="match status" value="1"/>
</dbReference>
<evidence type="ECO:0000256" key="3">
    <source>
        <dbReference type="ARBA" id="ARBA00023163"/>
    </source>
</evidence>
<dbReference type="InterPro" id="IPR036388">
    <property type="entry name" value="WH-like_DNA-bd_sf"/>
</dbReference>
<dbReference type="SUPFAM" id="SSF64288">
    <property type="entry name" value="Chorismate lyase-like"/>
    <property type="match status" value="1"/>
</dbReference>
<evidence type="ECO:0000259" key="4">
    <source>
        <dbReference type="PROSITE" id="PS50949"/>
    </source>
</evidence>